<keyword evidence="4 5" id="KW-0949">S-adenosyl-L-methionine</keyword>
<comment type="function">
    <text evidence="5">Catalyzes the formation of 2'O-methylated cytidine (Cm32) or 2'O-methylated uridine (Um32) at position 32 in tRNA.</text>
</comment>
<feature type="domain" description="tRNA/rRNA methyltransferase SpoU type" evidence="6">
    <location>
        <begin position="3"/>
        <end position="153"/>
    </location>
</feature>
<evidence type="ECO:0000256" key="4">
    <source>
        <dbReference type="ARBA" id="ARBA00022691"/>
    </source>
</evidence>
<name>A0A6C0RFQ0_9BACT</name>
<proteinExistence type="inferred from homology"/>
<dbReference type="Pfam" id="PF00588">
    <property type="entry name" value="SpoU_methylase"/>
    <property type="match status" value="1"/>
</dbReference>
<dbReference type="EC" id="2.1.1.200" evidence="5"/>
<evidence type="ECO:0000259" key="6">
    <source>
        <dbReference type="Pfam" id="PF00588"/>
    </source>
</evidence>
<dbReference type="GO" id="GO:0005829">
    <property type="term" value="C:cytosol"/>
    <property type="evidence" value="ECO:0007669"/>
    <property type="project" value="TreeGrafter"/>
</dbReference>
<dbReference type="InterPro" id="IPR004384">
    <property type="entry name" value="RNA_MeTrfase_TrmJ/LasT"/>
</dbReference>
<dbReference type="EMBL" id="CP048409">
    <property type="protein sequence ID" value="QIA07901.1"/>
    <property type="molecule type" value="Genomic_DNA"/>
</dbReference>
<evidence type="ECO:0000256" key="1">
    <source>
        <dbReference type="ARBA" id="ARBA00007228"/>
    </source>
</evidence>
<dbReference type="SUPFAM" id="SSF75217">
    <property type="entry name" value="alpha/beta knot"/>
    <property type="match status" value="1"/>
</dbReference>
<protein>
    <recommendedName>
        <fullName evidence="5">tRNA (cytidine/uridine-2'-O-)-methyltransferase TrmJ</fullName>
        <ecNumber evidence="5">2.1.1.200</ecNumber>
    </recommendedName>
    <alternativeName>
        <fullName evidence="5">tRNA (cytidine(32)/uridine(32)-2'-O)-methyltransferase</fullName>
    </alternativeName>
    <alternativeName>
        <fullName evidence="5">tRNA Cm32/Um32 methyltransferase</fullName>
    </alternativeName>
</protein>
<gene>
    <name evidence="5" type="primary">trmJ</name>
    <name evidence="7" type="ORF">G0Q07_09255</name>
</gene>
<comment type="similarity">
    <text evidence="1">Belongs to the class IV-like SAM-binding methyltransferase superfamily. RNA methyltransferase TrmH family.</text>
</comment>
<comment type="catalytic activity">
    <reaction evidence="5">
        <text>cytidine(32) in tRNA + S-adenosyl-L-methionine = 2'-O-methylcytidine(32) in tRNA + S-adenosyl-L-homocysteine + H(+)</text>
        <dbReference type="Rhea" id="RHEA:42932"/>
        <dbReference type="Rhea" id="RHEA-COMP:10288"/>
        <dbReference type="Rhea" id="RHEA-COMP:10289"/>
        <dbReference type="ChEBI" id="CHEBI:15378"/>
        <dbReference type="ChEBI" id="CHEBI:57856"/>
        <dbReference type="ChEBI" id="CHEBI:59789"/>
        <dbReference type="ChEBI" id="CHEBI:74495"/>
        <dbReference type="ChEBI" id="CHEBI:82748"/>
        <dbReference type="EC" id="2.1.1.200"/>
    </reaction>
</comment>
<dbReference type="InterPro" id="IPR029026">
    <property type="entry name" value="tRNA_m1G_MTases_N"/>
</dbReference>
<dbReference type="PIRSF" id="PIRSF004808">
    <property type="entry name" value="LasT"/>
    <property type="match status" value="1"/>
</dbReference>
<keyword evidence="8" id="KW-1185">Reference proteome</keyword>
<evidence type="ECO:0000313" key="7">
    <source>
        <dbReference type="EMBL" id="QIA07901.1"/>
    </source>
</evidence>
<sequence>MEITFILVEPATPENVGASARALKTMGFSTLYLVNPCDHLSPPSRWLAHASNDILEKAKVFTTLQEALKGSELIIGTTAKKRSVKADYYALPELSGIITAKRNSIQNVAVVFGREESGLKNEELKLCDFVTTVPLQTTYPSLNLAQAVMLYAYELSKLNYAEKIVEQKNEESFTALKIKVNRLLVETGFKPESNIFPRFLERISFLTQDDIHLLHSFCNKILENKK</sequence>
<evidence type="ECO:0000256" key="3">
    <source>
        <dbReference type="ARBA" id="ARBA00022679"/>
    </source>
</evidence>
<comment type="subcellular location">
    <subcellularLocation>
        <location evidence="5">Cytoplasm</location>
    </subcellularLocation>
</comment>
<evidence type="ECO:0000256" key="5">
    <source>
        <dbReference type="RuleBase" id="RU362024"/>
    </source>
</evidence>
<organism evidence="7 8">
    <name type="scientific">Draconibacterium halophilum</name>
    <dbReference type="NCBI Taxonomy" id="2706887"/>
    <lineage>
        <taxon>Bacteria</taxon>
        <taxon>Pseudomonadati</taxon>
        <taxon>Bacteroidota</taxon>
        <taxon>Bacteroidia</taxon>
        <taxon>Marinilabiliales</taxon>
        <taxon>Prolixibacteraceae</taxon>
        <taxon>Draconibacterium</taxon>
    </lineage>
</organism>
<dbReference type="GO" id="GO:0106339">
    <property type="term" value="F:tRNA (cytidine(32)-2'-O)-methyltransferase activity"/>
    <property type="evidence" value="ECO:0007669"/>
    <property type="project" value="RHEA"/>
</dbReference>
<dbReference type="PANTHER" id="PTHR42786">
    <property type="entry name" value="TRNA/RRNA METHYLTRANSFERASE"/>
    <property type="match status" value="1"/>
</dbReference>
<keyword evidence="5" id="KW-0963">Cytoplasm</keyword>
<dbReference type="CDD" id="cd18093">
    <property type="entry name" value="SpoU-like_TrmJ"/>
    <property type="match status" value="1"/>
</dbReference>
<dbReference type="KEGG" id="drc:G0Q07_09255"/>
<dbReference type="RefSeq" id="WP_163345822.1">
    <property type="nucleotide sequence ID" value="NZ_CP048409.1"/>
</dbReference>
<comment type="catalytic activity">
    <reaction evidence="5">
        <text>uridine(32) in tRNA + S-adenosyl-L-methionine = 2'-O-methyluridine(32) in tRNA + S-adenosyl-L-homocysteine + H(+)</text>
        <dbReference type="Rhea" id="RHEA:42936"/>
        <dbReference type="Rhea" id="RHEA-COMP:10107"/>
        <dbReference type="Rhea" id="RHEA-COMP:10290"/>
        <dbReference type="ChEBI" id="CHEBI:15378"/>
        <dbReference type="ChEBI" id="CHEBI:57856"/>
        <dbReference type="ChEBI" id="CHEBI:59789"/>
        <dbReference type="ChEBI" id="CHEBI:65315"/>
        <dbReference type="ChEBI" id="CHEBI:74478"/>
        <dbReference type="EC" id="2.1.1.200"/>
    </reaction>
</comment>
<dbReference type="NCBIfam" id="TIGR00050">
    <property type="entry name" value="rRNA_methyl_1"/>
    <property type="match status" value="1"/>
</dbReference>
<dbReference type="InterPro" id="IPR029028">
    <property type="entry name" value="Alpha/beta_knot_MTases"/>
</dbReference>
<accession>A0A6C0RFQ0</accession>
<keyword evidence="2 5" id="KW-0489">Methyltransferase</keyword>
<dbReference type="Gene3D" id="3.40.1280.10">
    <property type="match status" value="1"/>
</dbReference>
<comment type="subunit">
    <text evidence="5">Homodimer.</text>
</comment>
<evidence type="ECO:0000313" key="8">
    <source>
        <dbReference type="Proteomes" id="UP000474630"/>
    </source>
</evidence>
<reference evidence="7 8" key="1">
    <citation type="submission" date="2020-02" db="EMBL/GenBank/DDBJ databases">
        <title>Genome sequencing for Draconibacterium sp. strain M1.</title>
        <authorList>
            <person name="Park S.-J."/>
        </authorList>
    </citation>
    <scope>NUCLEOTIDE SEQUENCE [LARGE SCALE GENOMIC DNA]</scope>
    <source>
        <strain evidence="7 8">M1</strain>
    </source>
</reference>
<dbReference type="Proteomes" id="UP000474630">
    <property type="component" value="Chromosome"/>
</dbReference>
<dbReference type="PANTHER" id="PTHR42786:SF1">
    <property type="entry name" value="TRNA (CYTIDINE_URIDINE-2'-O-)-METHYLTRANSFERASE TRMJ"/>
    <property type="match status" value="1"/>
</dbReference>
<dbReference type="NCBIfam" id="NF007752">
    <property type="entry name" value="PRK10433.1"/>
    <property type="match status" value="1"/>
</dbReference>
<dbReference type="GO" id="GO:0003723">
    <property type="term" value="F:RNA binding"/>
    <property type="evidence" value="ECO:0007669"/>
    <property type="project" value="InterPro"/>
</dbReference>
<dbReference type="InterPro" id="IPR001537">
    <property type="entry name" value="SpoU_MeTrfase"/>
</dbReference>
<keyword evidence="5" id="KW-0819">tRNA processing</keyword>
<evidence type="ECO:0000256" key="2">
    <source>
        <dbReference type="ARBA" id="ARBA00022603"/>
    </source>
</evidence>
<dbReference type="GO" id="GO:0002128">
    <property type="term" value="P:tRNA nucleoside ribose methylation"/>
    <property type="evidence" value="ECO:0007669"/>
    <property type="project" value="TreeGrafter"/>
</dbReference>
<dbReference type="AlphaFoldDB" id="A0A6C0RFQ0"/>
<keyword evidence="3 7" id="KW-0808">Transferase</keyword>
<dbReference type="GO" id="GO:0160206">
    <property type="term" value="F:tRNA (cytidine(32)/uridine(32)-2'-O)-methyltransferase activity"/>
    <property type="evidence" value="ECO:0007669"/>
    <property type="project" value="UniProtKB-EC"/>
</dbReference>